<gene>
    <name evidence="8" type="primary">cmk</name>
    <name evidence="10" type="ORF">DFR30_1349</name>
</gene>
<evidence type="ECO:0000256" key="8">
    <source>
        <dbReference type="HAMAP-Rule" id="MF_00238"/>
    </source>
</evidence>
<dbReference type="PANTHER" id="PTHR21299">
    <property type="entry name" value="CYTIDYLATE KINASE/PANTOATE-BETA-ALANINE LIGASE"/>
    <property type="match status" value="1"/>
</dbReference>
<dbReference type="InterPro" id="IPR011994">
    <property type="entry name" value="Cytidylate_kinase_dom"/>
</dbReference>
<dbReference type="GO" id="GO:0015949">
    <property type="term" value="P:nucleobase-containing small molecule interconversion"/>
    <property type="evidence" value="ECO:0007669"/>
    <property type="project" value="TreeGrafter"/>
</dbReference>
<dbReference type="Gene3D" id="3.40.50.300">
    <property type="entry name" value="P-loop containing nucleotide triphosphate hydrolases"/>
    <property type="match status" value="1"/>
</dbReference>
<keyword evidence="5 8" id="KW-0067">ATP-binding</keyword>
<dbReference type="Pfam" id="PF02224">
    <property type="entry name" value="Cytidylate_kin"/>
    <property type="match status" value="1"/>
</dbReference>
<evidence type="ECO:0000259" key="9">
    <source>
        <dbReference type="Pfam" id="PF02224"/>
    </source>
</evidence>
<dbReference type="EC" id="2.7.4.25" evidence="8"/>
<dbReference type="InterPro" id="IPR003136">
    <property type="entry name" value="Cytidylate_kin"/>
</dbReference>
<dbReference type="CDD" id="cd02020">
    <property type="entry name" value="CMPK"/>
    <property type="match status" value="1"/>
</dbReference>
<keyword evidence="4 8" id="KW-0418">Kinase</keyword>
<dbReference type="HAMAP" id="MF_00238">
    <property type="entry name" value="Cytidyl_kinase_type1"/>
    <property type="match status" value="1"/>
</dbReference>
<evidence type="ECO:0000313" key="10">
    <source>
        <dbReference type="EMBL" id="TCK18090.1"/>
    </source>
</evidence>
<evidence type="ECO:0000256" key="5">
    <source>
        <dbReference type="ARBA" id="ARBA00022840"/>
    </source>
</evidence>
<keyword evidence="8" id="KW-0963">Cytoplasm</keyword>
<keyword evidence="3 8" id="KW-0547">Nucleotide-binding</keyword>
<dbReference type="AlphaFoldDB" id="A0A4R1HCZ4"/>
<feature type="domain" description="Cytidylate kinase" evidence="9">
    <location>
        <begin position="12"/>
        <end position="225"/>
    </location>
</feature>
<dbReference type="GO" id="GO:0005524">
    <property type="term" value="F:ATP binding"/>
    <property type="evidence" value="ECO:0007669"/>
    <property type="project" value="UniProtKB-UniRule"/>
</dbReference>
<dbReference type="GO" id="GO:0036431">
    <property type="term" value="F:dCMP kinase activity"/>
    <property type="evidence" value="ECO:0007669"/>
    <property type="project" value="InterPro"/>
</dbReference>
<dbReference type="GO" id="GO:0006220">
    <property type="term" value="P:pyrimidine nucleotide metabolic process"/>
    <property type="evidence" value="ECO:0007669"/>
    <property type="project" value="UniProtKB-UniRule"/>
</dbReference>
<protein>
    <recommendedName>
        <fullName evidence="8">Cytidylate kinase</fullName>
        <shortName evidence="8">CK</shortName>
        <ecNumber evidence="8">2.7.4.25</ecNumber>
    </recommendedName>
    <alternativeName>
        <fullName evidence="8">Cytidine monophosphate kinase</fullName>
        <shortName evidence="8">CMP kinase</shortName>
    </alternativeName>
</protein>
<evidence type="ECO:0000256" key="1">
    <source>
        <dbReference type="ARBA" id="ARBA00009427"/>
    </source>
</evidence>
<dbReference type="Proteomes" id="UP000295707">
    <property type="component" value="Unassembled WGS sequence"/>
</dbReference>
<dbReference type="NCBIfam" id="TIGR00017">
    <property type="entry name" value="cmk"/>
    <property type="match status" value="1"/>
</dbReference>
<accession>A0A4R1HCZ4</accession>
<evidence type="ECO:0000313" key="11">
    <source>
        <dbReference type="Proteomes" id="UP000295707"/>
    </source>
</evidence>
<comment type="catalytic activity">
    <reaction evidence="7 8">
        <text>CMP + ATP = CDP + ADP</text>
        <dbReference type="Rhea" id="RHEA:11600"/>
        <dbReference type="ChEBI" id="CHEBI:30616"/>
        <dbReference type="ChEBI" id="CHEBI:58069"/>
        <dbReference type="ChEBI" id="CHEBI:60377"/>
        <dbReference type="ChEBI" id="CHEBI:456216"/>
        <dbReference type="EC" id="2.7.4.25"/>
    </reaction>
</comment>
<evidence type="ECO:0000256" key="2">
    <source>
        <dbReference type="ARBA" id="ARBA00022679"/>
    </source>
</evidence>
<dbReference type="InterPro" id="IPR027417">
    <property type="entry name" value="P-loop_NTPase"/>
</dbReference>
<dbReference type="GO" id="GO:0005829">
    <property type="term" value="C:cytosol"/>
    <property type="evidence" value="ECO:0007669"/>
    <property type="project" value="TreeGrafter"/>
</dbReference>
<keyword evidence="11" id="KW-1185">Reference proteome</keyword>
<keyword evidence="2 8" id="KW-0808">Transferase</keyword>
<feature type="binding site" evidence="8">
    <location>
        <begin position="16"/>
        <end position="24"/>
    </location>
    <ligand>
        <name>ATP</name>
        <dbReference type="ChEBI" id="CHEBI:30616"/>
    </ligand>
</feature>
<reference evidence="10 11" key="1">
    <citation type="submission" date="2019-03" db="EMBL/GenBank/DDBJ databases">
        <title>Genomic Encyclopedia of Type Strains, Phase IV (KMG-IV): sequencing the most valuable type-strain genomes for metagenomic binning, comparative biology and taxonomic classification.</title>
        <authorList>
            <person name="Goeker M."/>
        </authorList>
    </citation>
    <scope>NUCLEOTIDE SEQUENCE [LARGE SCALE GENOMIC DNA]</scope>
    <source>
        <strain evidence="10 11">DSM 19610</strain>
    </source>
</reference>
<evidence type="ECO:0000256" key="7">
    <source>
        <dbReference type="ARBA" id="ARBA00048478"/>
    </source>
</evidence>
<dbReference type="PANTHER" id="PTHR21299:SF2">
    <property type="entry name" value="CYTIDYLATE KINASE"/>
    <property type="match status" value="1"/>
</dbReference>
<sequence length="230" mass="24500">MAGQGSMSVPVITVDGPSGSGKGTISHAVAKALGFHFLDSGALYRILAYAAQQKGIALDDEPALAELAGKLDIHFPAEGENDVVLLDGVNVGNNIRTEAAGAGASRVAALPAVREALLQRQRDFRQSPGLVADGRDMGTVVFPDAAVKFFLTASAEERARRRFNQLKEKGKESPYEEILADIQARDERDSSRAVAPLKPAQDAIQIDTTSLDIPTTITRVLDAIKNRLNP</sequence>
<dbReference type="SUPFAM" id="SSF52540">
    <property type="entry name" value="P-loop containing nucleoside triphosphate hydrolases"/>
    <property type="match status" value="1"/>
</dbReference>
<comment type="caution">
    <text evidence="10">The sequence shown here is derived from an EMBL/GenBank/DDBJ whole genome shotgun (WGS) entry which is preliminary data.</text>
</comment>
<name>A0A4R1HCZ4_9GAMM</name>
<comment type="catalytic activity">
    <reaction evidence="6 8">
        <text>dCMP + ATP = dCDP + ADP</text>
        <dbReference type="Rhea" id="RHEA:25094"/>
        <dbReference type="ChEBI" id="CHEBI:30616"/>
        <dbReference type="ChEBI" id="CHEBI:57566"/>
        <dbReference type="ChEBI" id="CHEBI:58593"/>
        <dbReference type="ChEBI" id="CHEBI:456216"/>
        <dbReference type="EC" id="2.7.4.25"/>
    </reaction>
</comment>
<dbReference type="GO" id="GO:0036430">
    <property type="term" value="F:CMP kinase activity"/>
    <property type="evidence" value="ECO:0007669"/>
    <property type="project" value="RHEA"/>
</dbReference>
<proteinExistence type="inferred from homology"/>
<evidence type="ECO:0000256" key="4">
    <source>
        <dbReference type="ARBA" id="ARBA00022777"/>
    </source>
</evidence>
<comment type="similarity">
    <text evidence="1 8">Belongs to the cytidylate kinase family. Type 1 subfamily.</text>
</comment>
<comment type="subcellular location">
    <subcellularLocation>
        <location evidence="8">Cytoplasm</location>
    </subcellularLocation>
</comment>
<organism evidence="10 11">
    <name type="scientific">Thiogranum longum</name>
    <dbReference type="NCBI Taxonomy" id="1537524"/>
    <lineage>
        <taxon>Bacteria</taxon>
        <taxon>Pseudomonadati</taxon>
        <taxon>Pseudomonadota</taxon>
        <taxon>Gammaproteobacteria</taxon>
        <taxon>Chromatiales</taxon>
        <taxon>Ectothiorhodospiraceae</taxon>
        <taxon>Thiogranum</taxon>
    </lineage>
</organism>
<evidence type="ECO:0000256" key="6">
    <source>
        <dbReference type="ARBA" id="ARBA00047615"/>
    </source>
</evidence>
<dbReference type="EMBL" id="SMFX01000001">
    <property type="protein sequence ID" value="TCK18090.1"/>
    <property type="molecule type" value="Genomic_DNA"/>
</dbReference>
<evidence type="ECO:0000256" key="3">
    <source>
        <dbReference type="ARBA" id="ARBA00022741"/>
    </source>
</evidence>